<name>A0A1Y1V6P8_9FUNG</name>
<dbReference type="Proteomes" id="UP000193719">
    <property type="component" value="Unassembled WGS sequence"/>
</dbReference>
<gene>
    <name evidence="1" type="ORF">BCR36DRAFT_413423</name>
</gene>
<dbReference type="AlphaFoldDB" id="A0A1Y1V6P8"/>
<dbReference type="EMBL" id="MCFH01000029">
    <property type="protein sequence ID" value="ORX47895.1"/>
    <property type="molecule type" value="Genomic_DNA"/>
</dbReference>
<reference evidence="1 2" key="2">
    <citation type="submission" date="2016-08" db="EMBL/GenBank/DDBJ databases">
        <title>Pervasive Adenine N6-methylation of Active Genes in Fungi.</title>
        <authorList>
            <consortium name="DOE Joint Genome Institute"/>
            <person name="Mondo S.J."/>
            <person name="Dannebaum R.O."/>
            <person name="Kuo R.C."/>
            <person name="Labutti K."/>
            <person name="Haridas S."/>
            <person name="Kuo A."/>
            <person name="Salamov A."/>
            <person name="Ahrendt S.R."/>
            <person name="Lipzen A."/>
            <person name="Sullivan W."/>
            <person name="Andreopoulos W.B."/>
            <person name="Clum A."/>
            <person name="Lindquist E."/>
            <person name="Daum C."/>
            <person name="Ramamoorthy G.K."/>
            <person name="Gryganskyi A."/>
            <person name="Culley D."/>
            <person name="Magnuson J.K."/>
            <person name="James T.Y."/>
            <person name="O'Malley M.A."/>
            <person name="Stajich J.E."/>
            <person name="Spatafora J.W."/>
            <person name="Visel A."/>
            <person name="Grigoriev I.V."/>
        </authorList>
    </citation>
    <scope>NUCLEOTIDE SEQUENCE [LARGE SCALE GENOMIC DNA]</scope>
    <source>
        <strain evidence="2">finn</strain>
    </source>
</reference>
<comment type="caution">
    <text evidence="1">The sequence shown here is derived from an EMBL/GenBank/DDBJ whole genome shotgun (WGS) entry which is preliminary data.</text>
</comment>
<organism evidence="1 2">
    <name type="scientific">Piromyces finnis</name>
    <dbReference type="NCBI Taxonomy" id="1754191"/>
    <lineage>
        <taxon>Eukaryota</taxon>
        <taxon>Fungi</taxon>
        <taxon>Fungi incertae sedis</taxon>
        <taxon>Chytridiomycota</taxon>
        <taxon>Chytridiomycota incertae sedis</taxon>
        <taxon>Neocallimastigomycetes</taxon>
        <taxon>Neocallimastigales</taxon>
        <taxon>Neocallimastigaceae</taxon>
        <taxon>Piromyces</taxon>
    </lineage>
</organism>
<evidence type="ECO:0000313" key="1">
    <source>
        <dbReference type="EMBL" id="ORX47895.1"/>
    </source>
</evidence>
<reference evidence="1 2" key="1">
    <citation type="submission" date="2016-08" db="EMBL/GenBank/DDBJ databases">
        <title>Genomes of anaerobic fungi encode conserved fungal cellulosomes for biomass hydrolysis.</title>
        <authorList>
            <consortium name="DOE Joint Genome Institute"/>
            <person name="Haitjema C.H."/>
            <person name="Gilmore S.P."/>
            <person name="Henske J.K."/>
            <person name="Solomon K.V."/>
            <person name="De Groot R."/>
            <person name="Kuo A."/>
            <person name="Mondo S.J."/>
            <person name="Salamov A.A."/>
            <person name="Labutti K."/>
            <person name="Zhao Z."/>
            <person name="Chiniquy J."/>
            <person name="Barry K."/>
            <person name="Brewer H.M."/>
            <person name="Purvine S.O."/>
            <person name="Wright A.T."/>
            <person name="Boxma B."/>
            <person name="Van Alen T."/>
            <person name="Hackstein J.H."/>
            <person name="Baker S.E."/>
            <person name="Grigoriev I.V."/>
            <person name="O'Malley M.A."/>
        </authorList>
    </citation>
    <scope>NUCLEOTIDE SEQUENCE [LARGE SCALE GENOMIC DNA]</scope>
    <source>
        <strain evidence="2">finn</strain>
    </source>
</reference>
<keyword evidence="2" id="KW-1185">Reference proteome</keyword>
<sequence>MVIEDGNEPMQFTESKFVTREKENIQVHIHERNGIEYKTVYNPRTKEILFKMISKGSKEIIYDTNGKPVANITGSDIPVFVKSGDGNSQTISFIPHTQTLTSRGSVHLKAVYLNKLTNEQEHIYFQASSINSNYIEVYQGRPVNKILIAEIYRSSSLKRGDSLSIYASQYVDISLMVCIFKAFKIYAKILKPTVTERRYGNTIYRTTHLKTIQYDPTFD</sequence>
<evidence type="ECO:0000313" key="2">
    <source>
        <dbReference type="Proteomes" id="UP000193719"/>
    </source>
</evidence>
<proteinExistence type="predicted"/>
<accession>A0A1Y1V6P8</accession>
<protein>
    <submittedName>
        <fullName evidence="1">Uncharacterized protein</fullName>
    </submittedName>
</protein>